<comment type="caution">
    <text evidence="5">The sequence shown here is derived from an EMBL/GenBank/DDBJ whole genome shotgun (WGS) entry which is preliminary data.</text>
</comment>
<dbReference type="InterPro" id="IPR017853">
    <property type="entry name" value="GH"/>
</dbReference>
<dbReference type="SUPFAM" id="SSF51445">
    <property type="entry name" value="(Trans)glycosidases"/>
    <property type="match status" value="1"/>
</dbReference>
<evidence type="ECO:0000259" key="3">
    <source>
        <dbReference type="Pfam" id="PF01915"/>
    </source>
</evidence>
<evidence type="ECO:0000259" key="2">
    <source>
        <dbReference type="Pfam" id="PF00933"/>
    </source>
</evidence>
<dbReference type="AlphaFoldDB" id="A0A928YUJ0"/>
<keyword evidence="6" id="KW-1185">Reference proteome</keyword>
<dbReference type="InterPro" id="IPR051915">
    <property type="entry name" value="Cellulose_Degrad_GH3"/>
</dbReference>
<name>A0A928YUJ0_9GAMM</name>
<dbReference type="InterPro" id="IPR002772">
    <property type="entry name" value="Glyco_hydro_3_C"/>
</dbReference>
<dbReference type="InterPro" id="IPR041443">
    <property type="entry name" value="Exop_C"/>
</dbReference>
<reference evidence="5" key="1">
    <citation type="submission" date="2018-07" db="EMBL/GenBank/DDBJ databases">
        <title>Genome assembly of strain Ka43.</title>
        <authorList>
            <person name="Kukolya J."/>
            <person name="Nagy I."/>
            <person name="Horvath B."/>
            <person name="Toth A."/>
        </authorList>
    </citation>
    <scope>NUCLEOTIDE SEQUENCE</scope>
    <source>
        <strain evidence="5">KB43</strain>
    </source>
</reference>
<keyword evidence="1 5" id="KW-0378">Hydrolase</keyword>
<feature type="domain" description="Glycoside hydrolase family 3 N-terminal" evidence="2">
    <location>
        <begin position="66"/>
        <end position="389"/>
    </location>
</feature>
<evidence type="ECO:0000313" key="5">
    <source>
        <dbReference type="EMBL" id="MBE8716128.1"/>
    </source>
</evidence>
<dbReference type="Gene3D" id="3.40.50.1700">
    <property type="entry name" value="Glycoside hydrolase family 3 C-terminal domain"/>
    <property type="match status" value="1"/>
</dbReference>
<feature type="domain" description="Glycoside hydrolase family 3 C-terminal" evidence="3">
    <location>
        <begin position="430"/>
        <end position="642"/>
    </location>
</feature>
<sequence length="841" mass="91630">MTKSKILLFATALTLIGCTDSERDTGQKDLPVNAPGVEWPAIKSDVVRDDAIESRVNTLLEKMSQEEKVGQIMQPELRHITPEDIKKYHVGSVLNGGGAFPNDNKYAKPGDWVALADTFYNASMDDSDGAIAIPIIWGTDAVHGHNNVIGATIFPHNIGLGAMNNPDLIEKIGAATAREIAVTGIDWSFAPTLAVVRDDRWGRTYESYSEDPAIVKAYGGRMVKGLQGEANTPQFMAADRVVSTAKHFIADGGTQGGVDRANADISEEELRDIHAAGYFSALAAGSQTVMASFNSWQGETLHGHQYLLTGVLKEKMGFDGFVVGDWSGHEFVPGCTRNSCAQAINAGLDMFMAPNEDWKELYANTLAQVNSGEISQARLDDAVRRILRVKVRAGLFEKGAPSTRDFSGKENWLGAAEHRDIARQAVRESLVLLKNKNQLLPLKPDAKILVTGDGADDIGKQSGGWTISWQGTGNSNSDFPNGVSLFAGIQEKVSAAGGEAWLSEDGSYQQKPDVAIVVFGEDPYAEMQGDIQRLKLPDNNSLALMKKFRAENIPVVALFITGRPLWVNRELNASDAFMVVWLPGSEGAGVADVIFRNAAGDMDHPVKGKLSFSWPATPDQTPLNLGDKNYAPLFPFGYGLSWGESDTLDDNLSEEAGSVLADTSEELRIFDNRPLEPWHLIISDQLNNHLTVTGSSAQLQSISLRAMDRHVQEDSRQITWRAGQQSRVSFTSHQRTDLTPWLSENAVLKLEMRVDKPADSAVLLGMYCGQDCQGSIDITAALQEKTAGEWFELAVPLSCFASEQFRPGMVLSPLVLMTDGDLTLSLHDVRITKKEANFSCD</sequence>
<proteinExistence type="predicted"/>
<protein>
    <submittedName>
        <fullName evidence="5">Glycoside hydrolase family 3 protein</fullName>
    </submittedName>
</protein>
<dbReference type="GO" id="GO:0008422">
    <property type="term" value="F:beta-glucosidase activity"/>
    <property type="evidence" value="ECO:0007669"/>
    <property type="project" value="TreeGrafter"/>
</dbReference>
<dbReference type="PANTHER" id="PTHR30620">
    <property type="entry name" value="PERIPLASMIC BETA-GLUCOSIDASE-RELATED"/>
    <property type="match status" value="1"/>
</dbReference>
<dbReference type="InterPro" id="IPR036881">
    <property type="entry name" value="Glyco_hydro_3_C_sf"/>
</dbReference>
<accession>A0A928YUJ0</accession>
<dbReference type="SUPFAM" id="SSF52279">
    <property type="entry name" value="Beta-D-glucan exohydrolase, C-terminal domain"/>
    <property type="match status" value="1"/>
</dbReference>
<dbReference type="Gene3D" id="2.60.120.430">
    <property type="entry name" value="Galactose-binding lectin"/>
    <property type="match status" value="1"/>
</dbReference>
<organism evidence="5 6">
    <name type="scientific">Cellvibrio polysaccharolyticus</name>
    <dbReference type="NCBI Taxonomy" id="2082724"/>
    <lineage>
        <taxon>Bacteria</taxon>
        <taxon>Pseudomonadati</taxon>
        <taxon>Pseudomonadota</taxon>
        <taxon>Gammaproteobacteria</taxon>
        <taxon>Cellvibrionales</taxon>
        <taxon>Cellvibrionaceae</taxon>
        <taxon>Cellvibrio</taxon>
    </lineage>
</organism>
<dbReference type="InterPro" id="IPR001764">
    <property type="entry name" value="Glyco_hydro_3_N"/>
</dbReference>
<dbReference type="Gene3D" id="3.20.20.300">
    <property type="entry name" value="Glycoside hydrolase, family 3, N-terminal domain"/>
    <property type="match status" value="1"/>
</dbReference>
<dbReference type="GO" id="GO:0009251">
    <property type="term" value="P:glucan catabolic process"/>
    <property type="evidence" value="ECO:0007669"/>
    <property type="project" value="TreeGrafter"/>
</dbReference>
<dbReference type="Pfam" id="PF01915">
    <property type="entry name" value="Glyco_hydro_3_C"/>
    <property type="match status" value="1"/>
</dbReference>
<dbReference type="PANTHER" id="PTHR30620:SF77">
    <property type="entry name" value="LYSOSOMAL BETA GLUCOSIDASE-LIKE"/>
    <property type="match status" value="1"/>
</dbReference>
<dbReference type="InterPro" id="IPR036962">
    <property type="entry name" value="Glyco_hydro_3_N_sf"/>
</dbReference>
<dbReference type="PROSITE" id="PS51257">
    <property type="entry name" value="PROKAR_LIPOPROTEIN"/>
    <property type="match status" value="1"/>
</dbReference>
<dbReference type="PRINTS" id="PR00133">
    <property type="entry name" value="GLHYDRLASE3"/>
</dbReference>
<evidence type="ECO:0000256" key="1">
    <source>
        <dbReference type="ARBA" id="ARBA00022801"/>
    </source>
</evidence>
<feature type="domain" description="ExoP galactose-binding-like" evidence="4">
    <location>
        <begin position="676"/>
        <end position="831"/>
    </location>
</feature>
<evidence type="ECO:0000313" key="6">
    <source>
        <dbReference type="Proteomes" id="UP000652567"/>
    </source>
</evidence>
<gene>
    <name evidence="5" type="ORF">C4F51_02890</name>
</gene>
<dbReference type="RefSeq" id="WP_193906987.1">
    <property type="nucleotide sequence ID" value="NZ_PRDL01000001.1"/>
</dbReference>
<evidence type="ECO:0000259" key="4">
    <source>
        <dbReference type="Pfam" id="PF18559"/>
    </source>
</evidence>
<dbReference type="EMBL" id="PRDL01000001">
    <property type="protein sequence ID" value="MBE8716128.1"/>
    <property type="molecule type" value="Genomic_DNA"/>
</dbReference>
<dbReference type="Pfam" id="PF18559">
    <property type="entry name" value="Exop_C"/>
    <property type="match status" value="1"/>
</dbReference>
<dbReference type="Pfam" id="PF00933">
    <property type="entry name" value="Glyco_hydro_3"/>
    <property type="match status" value="1"/>
</dbReference>
<dbReference type="Proteomes" id="UP000652567">
    <property type="component" value="Unassembled WGS sequence"/>
</dbReference>